<evidence type="ECO:0000313" key="2">
    <source>
        <dbReference type="Proteomes" id="UP001055879"/>
    </source>
</evidence>
<protein>
    <submittedName>
        <fullName evidence="1">Uncharacterized protein</fullName>
    </submittedName>
</protein>
<sequence length="70" mass="8126">MDSMFHQRNEYFDRIDRLQIELADNIKEGKRKFIVAFNKLKEDLLKVEAAVADAATSMDRIEATQPTPLE</sequence>
<gene>
    <name evidence="1" type="ORF">L6452_43835</name>
</gene>
<comment type="caution">
    <text evidence="1">The sequence shown here is derived from an EMBL/GenBank/DDBJ whole genome shotgun (WGS) entry which is preliminary data.</text>
</comment>
<accession>A0ACB8XDH9</accession>
<name>A0ACB8XDH9_ARCLA</name>
<proteinExistence type="predicted"/>
<reference evidence="2" key="1">
    <citation type="journal article" date="2022" name="Mol. Ecol. Resour.">
        <title>The genomes of chicory, endive, great burdock and yacon provide insights into Asteraceae palaeo-polyploidization history and plant inulin production.</title>
        <authorList>
            <person name="Fan W."/>
            <person name="Wang S."/>
            <person name="Wang H."/>
            <person name="Wang A."/>
            <person name="Jiang F."/>
            <person name="Liu H."/>
            <person name="Zhao H."/>
            <person name="Xu D."/>
            <person name="Zhang Y."/>
        </authorList>
    </citation>
    <scope>NUCLEOTIDE SEQUENCE [LARGE SCALE GENOMIC DNA]</scope>
    <source>
        <strain evidence="2">cv. Niubang</strain>
    </source>
</reference>
<dbReference type="EMBL" id="CM042064">
    <property type="protein sequence ID" value="KAI3665212.1"/>
    <property type="molecule type" value="Genomic_DNA"/>
</dbReference>
<reference evidence="1 2" key="2">
    <citation type="journal article" date="2022" name="Mol. Ecol. Resour.">
        <title>The genomes of chicory, endive, great burdock and yacon provide insights into Asteraceae paleo-polyploidization history and plant inulin production.</title>
        <authorList>
            <person name="Fan W."/>
            <person name="Wang S."/>
            <person name="Wang H."/>
            <person name="Wang A."/>
            <person name="Jiang F."/>
            <person name="Liu H."/>
            <person name="Zhao H."/>
            <person name="Xu D."/>
            <person name="Zhang Y."/>
        </authorList>
    </citation>
    <scope>NUCLEOTIDE SEQUENCE [LARGE SCALE GENOMIC DNA]</scope>
    <source>
        <strain evidence="2">cv. Niubang</strain>
    </source>
</reference>
<keyword evidence="2" id="KW-1185">Reference proteome</keyword>
<evidence type="ECO:0000313" key="1">
    <source>
        <dbReference type="EMBL" id="KAI3665212.1"/>
    </source>
</evidence>
<organism evidence="1 2">
    <name type="scientific">Arctium lappa</name>
    <name type="common">Greater burdock</name>
    <name type="synonym">Lappa major</name>
    <dbReference type="NCBI Taxonomy" id="4217"/>
    <lineage>
        <taxon>Eukaryota</taxon>
        <taxon>Viridiplantae</taxon>
        <taxon>Streptophyta</taxon>
        <taxon>Embryophyta</taxon>
        <taxon>Tracheophyta</taxon>
        <taxon>Spermatophyta</taxon>
        <taxon>Magnoliopsida</taxon>
        <taxon>eudicotyledons</taxon>
        <taxon>Gunneridae</taxon>
        <taxon>Pentapetalae</taxon>
        <taxon>asterids</taxon>
        <taxon>campanulids</taxon>
        <taxon>Asterales</taxon>
        <taxon>Asteraceae</taxon>
        <taxon>Carduoideae</taxon>
        <taxon>Cardueae</taxon>
        <taxon>Arctiinae</taxon>
        <taxon>Arctium</taxon>
    </lineage>
</organism>
<dbReference type="Proteomes" id="UP001055879">
    <property type="component" value="Linkage Group LG18"/>
</dbReference>